<dbReference type="AlphaFoldDB" id="A0A139AL66"/>
<keyword evidence="3" id="KW-1185">Reference proteome</keyword>
<sequence>MDIRRFFGPSGATGKGKKNEGRVNDEDDVKVLPEKSTQSPAKSDQRFKRDAEHDDALEPKSSKRKPPRRNNVK</sequence>
<proteinExistence type="predicted"/>
<evidence type="ECO:0000313" key="2">
    <source>
        <dbReference type="EMBL" id="KXS17537.1"/>
    </source>
</evidence>
<evidence type="ECO:0000313" key="3">
    <source>
        <dbReference type="Proteomes" id="UP000070544"/>
    </source>
</evidence>
<protein>
    <submittedName>
        <fullName evidence="2">Uncharacterized protein</fullName>
    </submittedName>
</protein>
<evidence type="ECO:0000256" key="1">
    <source>
        <dbReference type="SAM" id="MobiDB-lite"/>
    </source>
</evidence>
<feature type="compositionally biased region" description="Basic residues" evidence="1">
    <location>
        <begin position="62"/>
        <end position="73"/>
    </location>
</feature>
<feature type="compositionally biased region" description="Basic and acidic residues" evidence="1">
    <location>
        <begin position="17"/>
        <end position="33"/>
    </location>
</feature>
<feature type="region of interest" description="Disordered" evidence="1">
    <location>
        <begin position="1"/>
        <end position="73"/>
    </location>
</feature>
<feature type="compositionally biased region" description="Basic and acidic residues" evidence="1">
    <location>
        <begin position="43"/>
        <end position="61"/>
    </location>
</feature>
<reference evidence="2 3" key="1">
    <citation type="journal article" date="2015" name="Genome Biol. Evol.">
        <title>Phylogenomic analyses indicate that early fungi evolved digesting cell walls of algal ancestors of land plants.</title>
        <authorList>
            <person name="Chang Y."/>
            <person name="Wang S."/>
            <person name="Sekimoto S."/>
            <person name="Aerts A.L."/>
            <person name="Choi C."/>
            <person name="Clum A."/>
            <person name="LaButti K.M."/>
            <person name="Lindquist E.A."/>
            <person name="Yee Ngan C."/>
            <person name="Ohm R.A."/>
            <person name="Salamov A.A."/>
            <person name="Grigoriev I.V."/>
            <person name="Spatafora J.W."/>
            <person name="Berbee M.L."/>
        </authorList>
    </citation>
    <scope>NUCLEOTIDE SEQUENCE [LARGE SCALE GENOMIC DNA]</scope>
    <source>
        <strain evidence="2 3">JEL478</strain>
    </source>
</reference>
<accession>A0A139AL66</accession>
<name>A0A139AL66_GONPJ</name>
<gene>
    <name evidence="2" type="ORF">M427DRAFT_253419</name>
</gene>
<dbReference type="EMBL" id="KQ965746">
    <property type="protein sequence ID" value="KXS17537.1"/>
    <property type="molecule type" value="Genomic_DNA"/>
</dbReference>
<organism evidence="2 3">
    <name type="scientific">Gonapodya prolifera (strain JEL478)</name>
    <name type="common">Monoblepharis prolifera</name>
    <dbReference type="NCBI Taxonomy" id="1344416"/>
    <lineage>
        <taxon>Eukaryota</taxon>
        <taxon>Fungi</taxon>
        <taxon>Fungi incertae sedis</taxon>
        <taxon>Chytridiomycota</taxon>
        <taxon>Chytridiomycota incertae sedis</taxon>
        <taxon>Monoblepharidomycetes</taxon>
        <taxon>Monoblepharidales</taxon>
        <taxon>Gonapodyaceae</taxon>
        <taxon>Gonapodya</taxon>
    </lineage>
</organism>
<dbReference type="Proteomes" id="UP000070544">
    <property type="component" value="Unassembled WGS sequence"/>
</dbReference>